<proteinExistence type="predicted"/>
<reference evidence="3" key="1">
    <citation type="submission" date="2022-09" db="EMBL/GenBank/DDBJ databases">
        <title>Intensive care unit water sources are persistently colonized with multi-drug resistant bacteria and are the site of extensive horizontal gene transfer of antibiotic resistance genes.</title>
        <authorList>
            <person name="Diorio-Toth L."/>
        </authorList>
    </citation>
    <scope>NUCLEOTIDE SEQUENCE</scope>
    <source>
        <strain evidence="3">GD03782</strain>
    </source>
</reference>
<dbReference type="GO" id="GO:0016989">
    <property type="term" value="F:sigma factor antagonist activity"/>
    <property type="evidence" value="ECO:0007669"/>
    <property type="project" value="TreeGrafter"/>
</dbReference>
<dbReference type="EMBL" id="JAOCGG010000005">
    <property type="protein sequence ID" value="MDH1629482.1"/>
    <property type="molecule type" value="Genomic_DNA"/>
</dbReference>
<sequence length="327" mass="36393">MSRHPESATDPMSDLPESERLFAEATAWYYRLHAEDVTLAERQAFAVWRAQGQAYAKAWEEVLDLLGALQGPARRLREQQQGAWRAPRQRIWPKVASAAAAALLLGVLVGQTPWLDRWRADYATTTGETRSLQLEDGSRIQLNTDSALQVELDAGERRVRLLRGEAWFEVTRDPSRPFVVRAGDGWVRVIGTRFSVAEAHGQARVQLAQGKVEVRAGTGQGVFLEPGQAVEYAASGPGSVHGFEPARAFAWRERQLVFSQQPLGEVVAELNRYWPGQTVVLGDGLRQRKVSGVFDIDKPDAVLKALTHTLGVRADQYTAYLRILREG</sequence>
<dbReference type="Gene3D" id="3.55.50.30">
    <property type="match status" value="1"/>
</dbReference>
<dbReference type="PANTHER" id="PTHR30273:SF2">
    <property type="entry name" value="PROTEIN FECR"/>
    <property type="match status" value="1"/>
</dbReference>
<comment type="caution">
    <text evidence="3">The sequence shown here is derived from an EMBL/GenBank/DDBJ whole genome shotgun (WGS) entry which is preliminary data.</text>
</comment>
<feature type="domain" description="FecR N-terminal" evidence="2">
    <location>
        <begin position="24"/>
        <end position="63"/>
    </location>
</feature>
<protein>
    <submittedName>
        <fullName evidence="3">FecR family protein</fullName>
    </submittedName>
</protein>
<dbReference type="InterPro" id="IPR032623">
    <property type="entry name" value="FecR_N"/>
</dbReference>
<gene>
    <name evidence="3" type="ORF">N5I14_04385</name>
</gene>
<dbReference type="Pfam" id="PF16220">
    <property type="entry name" value="DUF4880"/>
    <property type="match status" value="1"/>
</dbReference>
<organism evidence="3 4">
    <name type="scientific">Pseudomonas mosselii</name>
    <dbReference type="NCBI Taxonomy" id="78327"/>
    <lineage>
        <taxon>Bacteria</taxon>
        <taxon>Pseudomonadati</taxon>
        <taxon>Pseudomonadota</taxon>
        <taxon>Gammaproteobacteria</taxon>
        <taxon>Pseudomonadales</taxon>
        <taxon>Pseudomonadaceae</taxon>
        <taxon>Pseudomonas</taxon>
    </lineage>
</organism>
<evidence type="ECO:0000259" key="1">
    <source>
        <dbReference type="Pfam" id="PF04773"/>
    </source>
</evidence>
<name>A0AA42RT59_9PSED</name>
<dbReference type="AlphaFoldDB" id="A0AA42RT59"/>
<feature type="domain" description="FecR protein" evidence="1">
    <location>
        <begin position="121"/>
        <end position="213"/>
    </location>
</feature>
<dbReference type="InterPro" id="IPR006860">
    <property type="entry name" value="FecR"/>
</dbReference>
<dbReference type="RefSeq" id="WP_280080584.1">
    <property type="nucleotide sequence ID" value="NZ_JAOCGG010000005.1"/>
</dbReference>
<evidence type="ECO:0000259" key="2">
    <source>
        <dbReference type="Pfam" id="PF16220"/>
    </source>
</evidence>
<dbReference type="Proteomes" id="UP001160882">
    <property type="component" value="Unassembled WGS sequence"/>
</dbReference>
<dbReference type="Gene3D" id="2.60.120.1440">
    <property type="match status" value="1"/>
</dbReference>
<accession>A0AA42RT59</accession>
<dbReference type="InterPro" id="IPR012373">
    <property type="entry name" value="Ferrdict_sens_TM"/>
</dbReference>
<evidence type="ECO:0000313" key="3">
    <source>
        <dbReference type="EMBL" id="MDH1629482.1"/>
    </source>
</evidence>
<evidence type="ECO:0000313" key="4">
    <source>
        <dbReference type="Proteomes" id="UP001160882"/>
    </source>
</evidence>
<dbReference type="Pfam" id="PF04773">
    <property type="entry name" value="FecR"/>
    <property type="match status" value="1"/>
</dbReference>
<dbReference type="PANTHER" id="PTHR30273">
    <property type="entry name" value="PERIPLASMIC SIGNAL SENSOR AND SIGMA FACTOR ACTIVATOR FECR-RELATED"/>
    <property type="match status" value="1"/>
</dbReference>
<dbReference type="PIRSF" id="PIRSF018266">
    <property type="entry name" value="FecR"/>
    <property type="match status" value="1"/>
</dbReference>